<accession>G6AGN1</accession>
<comment type="caution">
    <text evidence="3">The sequence shown here is derived from an EMBL/GenBank/DDBJ whole genome shotgun (WGS) entry which is preliminary data.</text>
</comment>
<dbReference type="Gene3D" id="2.40.160.60">
    <property type="entry name" value="Outer membrane protein transport protein (OMPP1/FadL/TodX)"/>
    <property type="match status" value="1"/>
</dbReference>
<gene>
    <name evidence="3" type="ORF">HMPREF9138_01227</name>
</gene>
<dbReference type="EMBL" id="AFXP01000010">
    <property type="protein sequence ID" value="EHG16065.1"/>
    <property type="molecule type" value="Genomic_DNA"/>
</dbReference>
<feature type="chain" id="PRO_5003485018" description="Type IX secretion system protein PorV domain-containing protein" evidence="1">
    <location>
        <begin position="25"/>
        <end position="319"/>
    </location>
</feature>
<feature type="domain" description="Type IX secretion system protein PorV" evidence="2">
    <location>
        <begin position="28"/>
        <end position="238"/>
    </location>
</feature>
<evidence type="ECO:0000313" key="4">
    <source>
        <dbReference type="Proteomes" id="UP000004597"/>
    </source>
</evidence>
<dbReference type="Proteomes" id="UP000004597">
    <property type="component" value="Unassembled WGS sequence"/>
</dbReference>
<dbReference type="InterPro" id="IPR045741">
    <property type="entry name" value="PorV"/>
</dbReference>
<dbReference type="AlphaFoldDB" id="G6AGN1"/>
<dbReference type="InterPro" id="IPR011250">
    <property type="entry name" value="OMP/PagP_B-barrel"/>
</dbReference>
<protein>
    <recommendedName>
        <fullName evidence="2">Type IX secretion system protein PorV domain-containing protein</fullName>
    </recommendedName>
</protein>
<name>G6AGN1_9BACT</name>
<dbReference type="SUPFAM" id="SSF56925">
    <property type="entry name" value="OMPA-like"/>
    <property type="match status" value="1"/>
</dbReference>
<evidence type="ECO:0000259" key="2">
    <source>
        <dbReference type="Pfam" id="PF19572"/>
    </source>
</evidence>
<dbReference type="HOGENOM" id="CLU_058805_0_0_10"/>
<proteinExistence type="predicted"/>
<feature type="signal peptide" evidence="1">
    <location>
        <begin position="1"/>
        <end position="24"/>
    </location>
</feature>
<reference evidence="3 4" key="1">
    <citation type="submission" date="2011-10" db="EMBL/GenBank/DDBJ databases">
        <title>The Genome Sequence of Prevotella histicola F0411.</title>
        <authorList>
            <consortium name="The Broad Institute Genome Sequencing Platform"/>
            <person name="Earl A."/>
            <person name="Ward D."/>
            <person name="Feldgarden M."/>
            <person name="Gevers D."/>
            <person name="Izard J."/>
            <person name="Ganesan A."/>
            <person name="Blanton J.M."/>
            <person name="Baranova O.V."/>
            <person name="Tanner A.C."/>
            <person name="Mathney J.M.J."/>
            <person name="Dewhirst F.E."/>
            <person name="Young S.K."/>
            <person name="Zeng Q."/>
            <person name="Gargeya S."/>
            <person name="Fitzgerald M."/>
            <person name="Haas B."/>
            <person name="Abouelleil A."/>
            <person name="Alvarado L."/>
            <person name="Arachchi H.M."/>
            <person name="Berlin A."/>
            <person name="Brown A."/>
            <person name="Chapman S.B."/>
            <person name="Chen Z."/>
            <person name="Dunbar C."/>
            <person name="Freedman E."/>
            <person name="Gearin G."/>
            <person name="Gellesch M."/>
            <person name="Goldberg J."/>
            <person name="Griggs A."/>
            <person name="Gujja S."/>
            <person name="Heiman D."/>
            <person name="Howarth C."/>
            <person name="Larson L."/>
            <person name="Lui A."/>
            <person name="MacDonald P.J.P."/>
            <person name="Montmayeur A."/>
            <person name="Murphy C."/>
            <person name="Neiman D."/>
            <person name="Pearson M."/>
            <person name="Priest M."/>
            <person name="Roberts A."/>
            <person name="Saif S."/>
            <person name="Shea T."/>
            <person name="Shenoy N."/>
            <person name="Sisk P."/>
            <person name="Stolte C."/>
            <person name="Sykes S."/>
            <person name="Wortman J."/>
            <person name="Nusbaum C."/>
            <person name="Birren B."/>
        </authorList>
    </citation>
    <scope>NUCLEOTIDE SEQUENCE [LARGE SCALE GENOMIC DNA]</scope>
    <source>
        <strain evidence="3 4">F0411</strain>
    </source>
</reference>
<keyword evidence="1" id="KW-0732">Signal</keyword>
<evidence type="ECO:0000313" key="3">
    <source>
        <dbReference type="EMBL" id="EHG16065.1"/>
    </source>
</evidence>
<dbReference type="PATRIC" id="fig|857291.3.peg.1228"/>
<keyword evidence="4" id="KW-1185">Reference proteome</keyword>
<dbReference type="Pfam" id="PF19572">
    <property type="entry name" value="PorV"/>
    <property type="match status" value="1"/>
</dbReference>
<sequence length="319" mass="34550">MKMKIKHMMITAFAVLFCTVKADAQGQSLPILTMNTDARTAAMGNASVAAEGMFLYTNPAAFFTIDKQWTADVSASLFEKDEDIEGRYGLYAATVGYKLAKRHAVFAGFRYAGGLKLKGFDMLGNPTKDYKPYDWTIDLGYSYQIGNGFSAYATGSFLFSHLSKNANGAAFTIGATYQNNEINVLNCPAKLMIDAKVADIGPKLDYGNGYKTSMPTHITGGGALTVDVSDKHQIGVAASASYYCEVDNHSMTMAGAGAEYTYNKMLSVRAGYEYGNHDLSHFTVGAGIKYQGLRLNGSYMLGTTEAKNNYLTVGLGYDF</sequence>
<organism evidence="3 4">
    <name type="scientific">Prevotella histicola F0411</name>
    <dbReference type="NCBI Taxonomy" id="857291"/>
    <lineage>
        <taxon>Bacteria</taxon>
        <taxon>Pseudomonadati</taxon>
        <taxon>Bacteroidota</taxon>
        <taxon>Bacteroidia</taxon>
        <taxon>Bacteroidales</taxon>
        <taxon>Prevotellaceae</taxon>
        <taxon>Prevotella</taxon>
    </lineage>
</organism>
<dbReference type="STRING" id="857291.HMPREF9138_01227"/>
<dbReference type="NCBIfam" id="NF033709">
    <property type="entry name" value="PorV_fam"/>
    <property type="match status" value="1"/>
</dbReference>
<evidence type="ECO:0000256" key="1">
    <source>
        <dbReference type="SAM" id="SignalP"/>
    </source>
</evidence>